<evidence type="ECO:0000313" key="2">
    <source>
        <dbReference type="Proteomes" id="UP000325902"/>
    </source>
</evidence>
<dbReference type="AlphaFoldDB" id="A0A5N5DCS1"/>
<reference evidence="1 2" key="1">
    <citation type="journal article" date="2019" name="Sci. Rep.">
        <title>A multi-omics analysis of the grapevine pathogen Lasiodiplodia theobromae reveals that temperature affects the expression of virulence- and pathogenicity-related genes.</title>
        <authorList>
            <person name="Felix C."/>
            <person name="Meneses R."/>
            <person name="Goncalves M.F.M."/>
            <person name="Tilleman L."/>
            <person name="Duarte A.S."/>
            <person name="Jorrin-Novo J.V."/>
            <person name="Van de Peer Y."/>
            <person name="Deforce D."/>
            <person name="Van Nieuwerburgh F."/>
            <person name="Esteves A.C."/>
            <person name="Alves A."/>
        </authorList>
    </citation>
    <scope>NUCLEOTIDE SEQUENCE [LARGE SCALE GENOMIC DNA]</scope>
    <source>
        <strain evidence="1 2">LA-SOL3</strain>
    </source>
</reference>
<proteinExistence type="predicted"/>
<organism evidence="1 2">
    <name type="scientific">Lasiodiplodia theobromae</name>
    <dbReference type="NCBI Taxonomy" id="45133"/>
    <lineage>
        <taxon>Eukaryota</taxon>
        <taxon>Fungi</taxon>
        <taxon>Dikarya</taxon>
        <taxon>Ascomycota</taxon>
        <taxon>Pezizomycotina</taxon>
        <taxon>Dothideomycetes</taxon>
        <taxon>Dothideomycetes incertae sedis</taxon>
        <taxon>Botryosphaeriales</taxon>
        <taxon>Botryosphaeriaceae</taxon>
        <taxon>Lasiodiplodia</taxon>
    </lineage>
</organism>
<protein>
    <submittedName>
        <fullName evidence="1">Uncharacterized protein</fullName>
    </submittedName>
</protein>
<evidence type="ECO:0000313" key="1">
    <source>
        <dbReference type="EMBL" id="KAB2575608.1"/>
    </source>
</evidence>
<gene>
    <name evidence="1" type="ORF">DBV05_g5713</name>
</gene>
<comment type="caution">
    <text evidence="1">The sequence shown here is derived from an EMBL/GenBank/DDBJ whole genome shotgun (WGS) entry which is preliminary data.</text>
</comment>
<keyword evidence="2" id="KW-1185">Reference proteome</keyword>
<dbReference type="EMBL" id="VCHE01000031">
    <property type="protein sequence ID" value="KAB2575608.1"/>
    <property type="molecule type" value="Genomic_DNA"/>
</dbReference>
<sequence>MRQSPAAPIQHLRDVDVSLEAQETLDGRNLRSCTLWLPGSFSSPRFTLLLSSSLGSRIGLSSACVLPLSAIIGSSIHDRLLRSGRALSSASVLGSAGILSRAISLCGASTFGRGSALST</sequence>
<accession>A0A5N5DCS1</accession>
<name>A0A5N5DCS1_9PEZI</name>
<dbReference type="Proteomes" id="UP000325902">
    <property type="component" value="Unassembled WGS sequence"/>
</dbReference>